<proteinExistence type="predicted"/>
<dbReference type="OrthoDB" id="6627600at2759"/>
<gene>
    <name evidence="1" type="primary">SCAND3</name>
    <name evidence="1" type="ORF">T01_3748</name>
</gene>
<dbReference type="EMBL" id="JYDH01002372">
    <property type="protein sequence ID" value="KRY12728.1"/>
    <property type="molecule type" value="Genomic_DNA"/>
</dbReference>
<evidence type="ECO:0000313" key="2">
    <source>
        <dbReference type="Proteomes" id="UP000054776"/>
    </source>
</evidence>
<organism evidence="1 2">
    <name type="scientific">Trichinella spiralis</name>
    <name type="common">Trichina worm</name>
    <dbReference type="NCBI Taxonomy" id="6334"/>
    <lineage>
        <taxon>Eukaryota</taxon>
        <taxon>Metazoa</taxon>
        <taxon>Ecdysozoa</taxon>
        <taxon>Nematoda</taxon>
        <taxon>Enoplea</taxon>
        <taxon>Dorylaimia</taxon>
        <taxon>Trichinellida</taxon>
        <taxon>Trichinellidae</taxon>
        <taxon>Trichinella</taxon>
    </lineage>
</organism>
<comment type="caution">
    <text evidence="1">The sequence shown here is derived from an EMBL/GenBank/DDBJ whole genome shotgun (WGS) entry which is preliminary data.</text>
</comment>
<dbReference type="PANTHER" id="PTHR45913:SF19">
    <property type="entry name" value="LOW QUALITY PROTEIN: ZINC FINGER BED DOMAIN-CONTAINING PROTEIN 5-LIKE"/>
    <property type="match status" value="1"/>
</dbReference>
<feature type="non-terminal residue" evidence="1">
    <location>
        <position position="109"/>
    </location>
</feature>
<keyword evidence="2" id="KW-1185">Reference proteome</keyword>
<dbReference type="PANTHER" id="PTHR45913">
    <property type="entry name" value="EPM2A-INTERACTING PROTEIN 1"/>
    <property type="match status" value="1"/>
</dbReference>
<dbReference type="Proteomes" id="UP000054776">
    <property type="component" value="Unassembled WGS sequence"/>
</dbReference>
<accession>A0A0V0ZJL4</accession>
<dbReference type="InParanoid" id="A0A0V0ZJL4"/>
<dbReference type="AlphaFoldDB" id="A0A0V0ZJL4"/>
<protein>
    <submittedName>
        <fullName evidence="1">SCAN domain-containing protein 3</fullName>
    </submittedName>
</protein>
<evidence type="ECO:0000313" key="1">
    <source>
        <dbReference type="EMBL" id="KRY12728.1"/>
    </source>
</evidence>
<dbReference type="STRING" id="6334.A0A0V0ZJL4"/>
<sequence length="109" mass="12245">MWEKLVGVCTDGAPAMLGSRCGFALVAKTLPDDLREDLNFSVEVVNYVKSSALNTRLFASLCESLNADHMALLYHTEVCWLSKGNMLGRIYELREAVAEFLEQRGRRTM</sequence>
<name>A0A0V0ZJL4_TRISP</name>
<reference evidence="1 2" key="1">
    <citation type="submission" date="2015-01" db="EMBL/GenBank/DDBJ databases">
        <title>Evolution of Trichinella species and genotypes.</title>
        <authorList>
            <person name="Korhonen P.K."/>
            <person name="Edoardo P."/>
            <person name="Giuseppe L.R."/>
            <person name="Gasser R.B."/>
        </authorList>
    </citation>
    <scope>NUCLEOTIDE SEQUENCE [LARGE SCALE GENOMIC DNA]</scope>
    <source>
        <strain evidence="1">ISS3</strain>
    </source>
</reference>